<dbReference type="AlphaFoldDB" id="A0A916XFR8"/>
<dbReference type="EMBL" id="BMED01000001">
    <property type="protein sequence ID" value="GGC70078.1"/>
    <property type="molecule type" value="Genomic_DNA"/>
</dbReference>
<dbReference type="PANTHER" id="PTHR43531">
    <property type="entry name" value="PROTEIN ICFG"/>
    <property type="match status" value="1"/>
</dbReference>
<feature type="transmembrane region" description="Helical" evidence="11">
    <location>
        <begin position="171"/>
        <end position="192"/>
    </location>
</feature>
<dbReference type="GO" id="GO:0052131">
    <property type="term" value="P:positive aerotaxis"/>
    <property type="evidence" value="ECO:0007669"/>
    <property type="project" value="UniProtKB-ARBA"/>
</dbReference>
<dbReference type="InterPro" id="IPR051310">
    <property type="entry name" value="MCP_chemotaxis"/>
</dbReference>
<evidence type="ECO:0000259" key="13">
    <source>
        <dbReference type="PROSITE" id="PS50112"/>
    </source>
</evidence>
<dbReference type="GO" id="GO:0005886">
    <property type="term" value="C:plasma membrane"/>
    <property type="evidence" value="ECO:0007669"/>
    <property type="project" value="UniProtKB-SubCell"/>
</dbReference>
<dbReference type="CDD" id="cd00130">
    <property type="entry name" value="PAS"/>
    <property type="match status" value="1"/>
</dbReference>
<name>A0A916XFR8_9BURK</name>
<proteinExistence type="inferred from homology"/>
<feature type="domain" description="HAMP" evidence="14">
    <location>
        <begin position="221"/>
        <end position="273"/>
    </location>
</feature>
<evidence type="ECO:0000256" key="9">
    <source>
        <dbReference type="ARBA" id="ARBA00029447"/>
    </source>
</evidence>
<dbReference type="SMART" id="SM00086">
    <property type="entry name" value="PAC"/>
    <property type="match status" value="1"/>
</dbReference>
<evidence type="ECO:0000313" key="16">
    <source>
        <dbReference type="Proteomes" id="UP000637423"/>
    </source>
</evidence>
<dbReference type="Proteomes" id="UP000637423">
    <property type="component" value="Unassembled WGS sequence"/>
</dbReference>
<feature type="domain" description="Methyl-accepting transducer" evidence="12">
    <location>
        <begin position="278"/>
        <end position="507"/>
    </location>
</feature>
<comment type="caution">
    <text evidence="15">The sequence shown here is derived from an EMBL/GenBank/DDBJ whole genome shotgun (WGS) entry which is preliminary data.</text>
</comment>
<organism evidence="15 16">
    <name type="scientific">Undibacterium terreum</name>
    <dbReference type="NCBI Taxonomy" id="1224302"/>
    <lineage>
        <taxon>Bacteria</taxon>
        <taxon>Pseudomonadati</taxon>
        <taxon>Pseudomonadota</taxon>
        <taxon>Betaproteobacteria</taxon>
        <taxon>Burkholderiales</taxon>
        <taxon>Oxalobacteraceae</taxon>
        <taxon>Undibacterium</taxon>
    </lineage>
</organism>
<feature type="domain" description="PAS" evidence="13">
    <location>
        <begin position="25"/>
        <end position="76"/>
    </location>
</feature>
<comment type="similarity">
    <text evidence="9">Belongs to the methyl-accepting chemotaxis (MCP) protein family.</text>
</comment>
<protein>
    <submittedName>
        <fullName evidence="15">Aerotaxis sensor receptor</fullName>
    </submittedName>
</protein>
<accession>A0A916XFR8</accession>
<evidence type="ECO:0000256" key="3">
    <source>
        <dbReference type="ARBA" id="ARBA00022481"/>
    </source>
</evidence>
<dbReference type="PROSITE" id="PS50885">
    <property type="entry name" value="HAMP"/>
    <property type="match status" value="1"/>
</dbReference>
<keyword evidence="10" id="KW-0807">Transducer</keyword>
<evidence type="ECO:0000256" key="11">
    <source>
        <dbReference type="SAM" id="Phobius"/>
    </source>
</evidence>
<dbReference type="SUPFAM" id="SSF58104">
    <property type="entry name" value="Methyl-accepting chemotaxis protein (MCP) signaling domain"/>
    <property type="match status" value="1"/>
</dbReference>
<dbReference type="FunFam" id="1.10.287.950:FF:000001">
    <property type="entry name" value="Methyl-accepting chemotaxis sensory transducer"/>
    <property type="match status" value="1"/>
</dbReference>
<evidence type="ECO:0000256" key="1">
    <source>
        <dbReference type="ARBA" id="ARBA00004429"/>
    </source>
</evidence>
<dbReference type="RefSeq" id="WP_188565417.1">
    <property type="nucleotide sequence ID" value="NZ_BMED01000001.1"/>
</dbReference>
<reference evidence="15" key="2">
    <citation type="submission" date="2020-09" db="EMBL/GenBank/DDBJ databases">
        <authorList>
            <person name="Sun Q."/>
            <person name="Zhou Y."/>
        </authorList>
    </citation>
    <scope>NUCLEOTIDE SEQUENCE</scope>
    <source>
        <strain evidence="15">CGMCC 1.10998</strain>
    </source>
</reference>
<keyword evidence="2" id="KW-1003">Cell membrane</keyword>
<keyword evidence="7 11" id="KW-1133">Transmembrane helix</keyword>
<dbReference type="GO" id="GO:0007165">
    <property type="term" value="P:signal transduction"/>
    <property type="evidence" value="ECO:0007669"/>
    <property type="project" value="UniProtKB-KW"/>
</dbReference>
<keyword evidence="3" id="KW-0488">Methylation</keyword>
<dbReference type="PROSITE" id="PS50111">
    <property type="entry name" value="CHEMOTAXIS_TRANSDUC_2"/>
    <property type="match status" value="1"/>
</dbReference>
<evidence type="ECO:0000256" key="2">
    <source>
        <dbReference type="ARBA" id="ARBA00022475"/>
    </source>
</evidence>
<keyword evidence="16" id="KW-1185">Reference proteome</keyword>
<dbReference type="Pfam" id="PF08447">
    <property type="entry name" value="PAS_3"/>
    <property type="match status" value="1"/>
</dbReference>
<dbReference type="InterPro" id="IPR003660">
    <property type="entry name" value="HAMP_dom"/>
</dbReference>
<reference evidence="15" key="1">
    <citation type="journal article" date="2014" name="Int. J. Syst. Evol. Microbiol.">
        <title>Complete genome sequence of Corynebacterium casei LMG S-19264T (=DSM 44701T), isolated from a smear-ripened cheese.</title>
        <authorList>
            <consortium name="US DOE Joint Genome Institute (JGI-PGF)"/>
            <person name="Walter F."/>
            <person name="Albersmeier A."/>
            <person name="Kalinowski J."/>
            <person name="Ruckert C."/>
        </authorList>
    </citation>
    <scope>NUCLEOTIDE SEQUENCE</scope>
    <source>
        <strain evidence="15">CGMCC 1.10998</strain>
    </source>
</reference>
<keyword evidence="8 11" id="KW-0472">Membrane</keyword>
<evidence type="ECO:0000259" key="12">
    <source>
        <dbReference type="PROSITE" id="PS50111"/>
    </source>
</evidence>
<keyword evidence="15" id="KW-0675">Receptor</keyword>
<dbReference type="InterPro" id="IPR000014">
    <property type="entry name" value="PAS"/>
</dbReference>
<comment type="subcellular location">
    <subcellularLocation>
        <location evidence="1">Cell inner membrane</location>
        <topology evidence="1">Multi-pass membrane protein</topology>
    </subcellularLocation>
</comment>
<gene>
    <name evidence="15" type="ORF">GCM10011396_16400</name>
</gene>
<evidence type="ECO:0000256" key="4">
    <source>
        <dbReference type="ARBA" id="ARBA00022500"/>
    </source>
</evidence>
<dbReference type="Gene3D" id="1.10.287.950">
    <property type="entry name" value="Methyl-accepting chemotaxis protein"/>
    <property type="match status" value="1"/>
</dbReference>
<evidence type="ECO:0000256" key="6">
    <source>
        <dbReference type="ARBA" id="ARBA00022692"/>
    </source>
</evidence>
<dbReference type="InterPro" id="IPR035965">
    <property type="entry name" value="PAS-like_dom_sf"/>
</dbReference>
<dbReference type="SMART" id="SM00283">
    <property type="entry name" value="MA"/>
    <property type="match status" value="1"/>
</dbReference>
<dbReference type="InterPro" id="IPR001610">
    <property type="entry name" value="PAC"/>
</dbReference>
<keyword evidence="6 11" id="KW-0812">Transmembrane</keyword>
<evidence type="ECO:0000256" key="5">
    <source>
        <dbReference type="ARBA" id="ARBA00022519"/>
    </source>
</evidence>
<feature type="transmembrane region" description="Helical" evidence="11">
    <location>
        <begin position="198"/>
        <end position="219"/>
    </location>
</feature>
<dbReference type="CDD" id="cd11386">
    <property type="entry name" value="MCP_signal"/>
    <property type="match status" value="1"/>
</dbReference>
<dbReference type="Pfam" id="PF00015">
    <property type="entry name" value="MCPsignal"/>
    <property type="match status" value="1"/>
</dbReference>
<dbReference type="PROSITE" id="PS50112">
    <property type="entry name" value="PAS"/>
    <property type="match status" value="1"/>
</dbReference>
<sequence length="582" mass="62431">MRSNMPVSSMEQELKEGDPIVSKTDLKGRITYVNPSFINISGFSEEELLGQPHNIVRHPDMPPEAFADLWDTLKQGLPWTGMVKNRCKNGDYYWVLANVAPIRENGSATGYMSVRSKPSRQQIDQAEALYTQFRAGDAGGLQIKQGAAIQRGLPGLLSWVRNLSTGSRINYGMSVLTLLFILASLNSFGLIGGSGTRMLFNTGITISGIASILWLWHVLYESIVAPIQRATDALYALVGGDLTSKFEATGYGDMGQMQRALQQLNVNLKASIGDVRNNVASMAISTSEIATGNMDLARRTEAQAASLEETASNMQQFAASVKDNARNAKHADKLVAEASDIAAKGGEAVAKVGSTMNDINASAGKIGEIISLINDIAFQTNILALNAAVEAARAGEQGRGFAVVATEVRMLAQKSAAAAKQIKALIDESVENVGIGNQLVDEARNTMQEIVGSVQRVTDIMSRIADASQQQSTGIDQVNKAIGELDGVTQQNAALVEQAAAAAGNLDEQAIKLSQAVAVFKFDVQPHTQLSSSILRPVRKEQLAHSSQKVQRANVIQLTAAKAGSAETRPFRTRPQLHLTKK</sequence>
<dbReference type="InterPro" id="IPR004089">
    <property type="entry name" value="MCPsignal_dom"/>
</dbReference>
<dbReference type="SMART" id="SM00091">
    <property type="entry name" value="PAS"/>
    <property type="match status" value="1"/>
</dbReference>
<evidence type="ECO:0000256" key="10">
    <source>
        <dbReference type="PROSITE-ProRule" id="PRU00284"/>
    </source>
</evidence>
<evidence type="ECO:0000256" key="7">
    <source>
        <dbReference type="ARBA" id="ARBA00022989"/>
    </source>
</evidence>
<dbReference type="InterPro" id="IPR013655">
    <property type="entry name" value="PAS_fold_3"/>
</dbReference>
<evidence type="ECO:0000313" key="15">
    <source>
        <dbReference type="EMBL" id="GGC70078.1"/>
    </source>
</evidence>
<dbReference type="NCBIfam" id="TIGR00229">
    <property type="entry name" value="sensory_box"/>
    <property type="match status" value="1"/>
</dbReference>
<keyword evidence="4" id="KW-0145">Chemotaxis</keyword>
<evidence type="ECO:0000256" key="8">
    <source>
        <dbReference type="ARBA" id="ARBA00023136"/>
    </source>
</evidence>
<keyword evidence="5" id="KW-0997">Cell inner membrane</keyword>
<dbReference type="SUPFAM" id="SSF55785">
    <property type="entry name" value="PYP-like sensor domain (PAS domain)"/>
    <property type="match status" value="1"/>
</dbReference>
<dbReference type="PANTHER" id="PTHR43531:SF14">
    <property type="entry name" value="METHYL-ACCEPTING CHEMOTAXIS PROTEIN I-RELATED"/>
    <property type="match status" value="1"/>
</dbReference>
<evidence type="ECO:0000259" key="14">
    <source>
        <dbReference type="PROSITE" id="PS50885"/>
    </source>
</evidence>
<dbReference type="Gene3D" id="3.30.450.20">
    <property type="entry name" value="PAS domain"/>
    <property type="match status" value="1"/>
</dbReference>
<dbReference type="FunFam" id="3.30.450.20:FF:000046">
    <property type="entry name" value="Aerotaxis sensor receptor"/>
    <property type="match status" value="1"/>
</dbReference>
<dbReference type="GO" id="GO:0004888">
    <property type="term" value="F:transmembrane signaling receptor activity"/>
    <property type="evidence" value="ECO:0007669"/>
    <property type="project" value="TreeGrafter"/>
</dbReference>